<sequence length="505" mass="57025">MLISETTILGEDYGYLPHFLFGIFLGCLLGFPGLFYIFASYASKVQSLAREKFRLSLMNVGSLTEDGARQELPLLIGFFHPYCNAGGGGERVLWQAVSAIQKRHRRAHITVYTGDPPSECKSILGKVEERFGLQVSAQSLRIVPLSRRWAVEASTWSRFTLLGQSLGSVYMAMEILEKDHAPDILIDSMGYAFSYPLFRIFADTKVAAYVHYPTISNDMLSLVADRKGNFNNQRFISNSRFLSSLKLIYYRLFAYAYGLVGRCCTGVLVNSSWTRDHIRAIWRPKEPPAVLFPPCDTERFVPPAEAALMESRKKTVVSIAQFRPEKNHRLQIEAFSVFLKSRERSDLEDCRLLLIGGVRNEEDAKLVHALEDYADELGIAEQVEFHVNIHFHQLQKHLQEAMVAIHTMKNEHFGIGIVECMAAGAVVLAHNSGGPSMDIIESGKTGFLCSTAEEYADAMSRVFFEMSDNEKQNIRDAARKSITRFSCDKFEAGFLEAFRYLVRAR</sequence>
<comment type="function">
    <text evidence="13">GDP-Man:Man(3)GlcNAc(2)-PP-Dol alpha-1,2-mannosyltransferase that operates in the biosynthetic pathway of dolichol-linked oligosaccharides, the glycan precursors employed in protein asparagine (N)-glycosylation. The assembly of dolichol-linked oligosaccharides begins on the cytosolic side of the endoplasmic reticulum membrane and finishes in its lumen. The sequential addition of sugars to dolichol pyrophosphate produces dolichol-linked oligosaccharides containing fourteen sugars, including two GlcNAcs, nine mannoses and three glucoses. Once assembled, the oligosaccharide is transferred from the lipid to nascent proteins by oligosaccharyltransferases. Catalyzes, on the cytoplasmic face of the endoplasmic reticulum, the addition of the fourth and fifth mannose residues to the dolichol-linked oligosaccharide chain, to produce Man(5)GlcNAc(2)-PP-dolichol core oligosaccharide. Man(5)GlcNAc(2)-PP-dolichol is a substrate for ALG3, the following enzyme in the biosynthetic pathway.</text>
</comment>
<evidence type="ECO:0000313" key="15">
    <source>
        <dbReference type="EMBL" id="CAD7225011.1"/>
    </source>
</evidence>
<feature type="transmembrane region" description="Helical" evidence="14">
    <location>
        <begin position="20"/>
        <end position="42"/>
    </location>
</feature>
<comment type="similarity">
    <text evidence="3 14">Belongs to the glycosyltransferase group 1 family. Glycosyltransferase 4 subfamily.</text>
</comment>
<evidence type="ECO:0000256" key="8">
    <source>
        <dbReference type="ARBA" id="ARBA00022692"/>
    </source>
</evidence>
<keyword evidence="7 14" id="KW-0808">Transferase</keyword>
<dbReference type="PANTHER" id="PTHR45919">
    <property type="entry name" value="GDP-MAN:MAN(3)GLCNAC(2)-PP-DOL ALPHA-1,2-MANNOSYLTRANSFERASE"/>
    <property type="match status" value="1"/>
</dbReference>
<dbReference type="UniPathway" id="UPA00378"/>
<dbReference type="Pfam" id="PF00534">
    <property type="entry name" value="Glycos_transf_1"/>
    <property type="match status" value="1"/>
</dbReference>
<keyword evidence="6 14" id="KW-0328">Glycosyltransferase</keyword>
<evidence type="ECO:0000256" key="4">
    <source>
        <dbReference type="ARBA" id="ARBA00012645"/>
    </source>
</evidence>
<evidence type="ECO:0000256" key="2">
    <source>
        <dbReference type="ARBA" id="ARBA00004922"/>
    </source>
</evidence>
<dbReference type="EMBL" id="OB660483">
    <property type="protein sequence ID" value="CAD7225011.1"/>
    <property type="molecule type" value="Genomic_DNA"/>
</dbReference>
<dbReference type="GO" id="GO:0004377">
    <property type="term" value="F:GDP-Man:Man(3)GlcNAc(2)-PP-Dol alpha-1,2-mannosyltransferase activity"/>
    <property type="evidence" value="ECO:0007669"/>
    <property type="project" value="UniProtKB-UniRule"/>
</dbReference>
<dbReference type="SUPFAM" id="SSF53756">
    <property type="entry name" value="UDP-Glycosyltransferase/glycogen phosphorylase"/>
    <property type="match status" value="1"/>
</dbReference>
<evidence type="ECO:0000256" key="11">
    <source>
        <dbReference type="ARBA" id="ARBA00023136"/>
    </source>
</evidence>
<protein>
    <recommendedName>
        <fullName evidence="5 14">GDP-Man:Man(3)GlcNAc(2)-PP-Dol alpha-1,2-mannosyltransferase</fullName>
        <ecNumber evidence="4 14">2.4.1.131</ecNumber>
    </recommendedName>
</protein>
<keyword evidence="9 14" id="KW-0256">Endoplasmic reticulum</keyword>
<organism evidence="15">
    <name type="scientific">Cyprideis torosa</name>
    <dbReference type="NCBI Taxonomy" id="163714"/>
    <lineage>
        <taxon>Eukaryota</taxon>
        <taxon>Metazoa</taxon>
        <taxon>Ecdysozoa</taxon>
        <taxon>Arthropoda</taxon>
        <taxon>Crustacea</taxon>
        <taxon>Oligostraca</taxon>
        <taxon>Ostracoda</taxon>
        <taxon>Podocopa</taxon>
        <taxon>Podocopida</taxon>
        <taxon>Cytherocopina</taxon>
        <taxon>Cytheroidea</taxon>
        <taxon>Cytherideidae</taxon>
        <taxon>Cyprideis</taxon>
    </lineage>
</organism>
<reference evidence="15" key="1">
    <citation type="submission" date="2020-11" db="EMBL/GenBank/DDBJ databases">
        <authorList>
            <person name="Tran Van P."/>
        </authorList>
    </citation>
    <scope>NUCLEOTIDE SEQUENCE</scope>
</reference>
<evidence type="ECO:0000256" key="10">
    <source>
        <dbReference type="ARBA" id="ARBA00022989"/>
    </source>
</evidence>
<dbReference type="CDD" id="cd03806">
    <property type="entry name" value="GT4_ALG11-like"/>
    <property type="match status" value="1"/>
</dbReference>
<dbReference type="GO" id="GO:0005789">
    <property type="term" value="C:endoplasmic reticulum membrane"/>
    <property type="evidence" value="ECO:0007669"/>
    <property type="project" value="UniProtKB-SubCell"/>
</dbReference>
<comment type="subcellular location">
    <subcellularLocation>
        <location evidence="1">Endoplasmic reticulum membrane</location>
        <topology evidence="1">Single-pass membrane protein</topology>
    </subcellularLocation>
</comment>
<dbReference type="GO" id="GO:0006487">
    <property type="term" value="P:protein N-linked glycosylation"/>
    <property type="evidence" value="ECO:0007669"/>
    <property type="project" value="TreeGrafter"/>
</dbReference>
<gene>
    <name evidence="15" type="ORF">CTOB1V02_LOCUS2960</name>
</gene>
<comment type="catalytic activity">
    <reaction evidence="12 14">
        <text>an alpha-D-Man-(1-&gt;3)-[alpha-D-Man-(1-&gt;6)]-beta-D-Man-(1-&gt;4)-beta-D-GlcNAc-(1-&gt;4)-alpha-D-GlcNAc-diphospho-di-trans,poly-cis-dolichol + 2 GDP-alpha-D-mannose = an alpha-D-Man-(1-&gt;2)-alpha-D-Man-(1-&gt;2)-alpha-D-Man-(1-&gt;3)-[alpha-D-Man-(1-&gt;6)]-beta-D-Man-(1-&gt;4)-beta-D-GlcNAc-(1-&gt;4)-alpha-D-GlcNAc-diphospho-di-trans,poly-cis-dolichol + 2 GDP + 2 H(+)</text>
        <dbReference type="Rhea" id="RHEA:29523"/>
        <dbReference type="Rhea" id="RHEA-COMP:19515"/>
        <dbReference type="Rhea" id="RHEA-COMP:19516"/>
        <dbReference type="ChEBI" id="CHEBI:15378"/>
        <dbReference type="ChEBI" id="CHEBI:57527"/>
        <dbReference type="ChEBI" id="CHEBI:58189"/>
        <dbReference type="ChEBI" id="CHEBI:132511"/>
        <dbReference type="ChEBI" id="CHEBI:132515"/>
        <dbReference type="EC" id="2.4.1.131"/>
    </reaction>
    <physiologicalReaction direction="left-to-right" evidence="12 14">
        <dbReference type="Rhea" id="RHEA:29524"/>
    </physiologicalReaction>
</comment>
<keyword evidence="11 14" id="KW-0472">Membrane</keyword>
<dbReference type="InterPro" id="IPR031814">
    <property type="entry name" value="ALG11_N"/>
</dbReference>
<dbReference type="PANTHER" id="PTHR45919:SF1">
    <property type="entry name" value="GDP-MAN:MAN(3)GLCNAC(2)-PP-DOL ALPHA-1,2-MANNOSYLTRANSFERASE"/>
    <property type="match status" value="1"/>
</dbReference>
<evidence type="ECO:0000256" key="14">
    <source>
        <dbReference type="RuleBase" id="RU367051"/>
    </source>
</evidence>
<evidence type="ECO:0000256" key="6">
    <source>
        <dbReference type="ARBA" id="ARBA00022676"/>
    </source>
</evidence>
<feature type="transmembrane region" description="Helical" evidence="14">
    <location>
        <begin position="248"/>
        <end position="269"/>
    </location>
</feature>
<evidence type="ECO:0000256" key="5">
    <source>
        <dbReference type="ARBA" id="ARBA00022018"/>
    </source>
</evidence>
<dbReference type="Pfam" id="PF15924">
    <property type="entry name" value="ALG11_N"/>
    <property type="match status" value="1"/>
</dbReference>
<name>A0A7R8W546_9CRUS</name>
<evidence type="ECO:0000256" key="13">
    <source>
        <dbReference type="ARBA" id="ARBA00045128"/>
    </source>
</evidence>
<dbReference type="InterPro" id="IPR001296">
    <property type="entry name" value="Glyco_trans_1"/>
</dbReference>
<evidence type="ECO:0000256" key="12">
    <source>
        <dbReference type="ARBA" id="ARBA00045065"/>
    </source>
</evidence>
<evidence type="ECO:0000256" key="3">
    <source>
        <dbReference type="ARBA" id="ARBA00009481"/>
    </source>
</evidence>
<accession>A0A7R8W546</accession>
<proteinExistence type="inferred from homology"/>
<evidence type="ECO:0000256" key="1">
    <source>
        <dbReference type="ARBA" id="ARBA00004389"/>
    </source>
</evidence>
<dbReference type="InterPro" id="IPR038013">
    <property type="entry name" value="ALG11"/>
</dbReference>
<dbReference type="OrthoDB" id="2276068at2759"/>
<dbReference type="AlphaFoldDB" id="A0A7R8W546"/>
<keyword evidence="8 14" id="KW-0812">Transmembrane</keyword>
<keyword evidence="10 14" id="KW-1133">Transmembrane helix</keyword>
<evidence type="ECO:0000256" key="7">
    <source>
        <dbReference type="ARBA" id="ARBA00022679"/>
    </source>
</evidence>
<comment type="pathway">
    <text evidence="2 14">Protein modification; protein glycosylation.</text>
</comment>
<evidence type="ECO:0000256" key="9">
    <source>
        <dbReference type="ARBA" id="ARBA00022824"/>
    </source>
</evidence>
<dbReference type="EC" id="2.4.1.131" evidence="4 14"/>
<dbReference type="Gene3D" id="3.40.50.2000">
    <property type="entry name" value="Glycogen Phosphorylase B"/>
    <property type="match status" value="1"/>
</dbReference>